<dbReference type="EMBL" id="CP034438">
    <property type="protein sequence ID" value="AZN30349.1"/>
    <property type="molecule type" value="Genomic_DNA"/>
</dbReference>
<evidence type="ECO:0000313" key="4">
    <source>
        <dbReference type="EMBL" id="AZN30349.1"/>
    </source>
</evidence>
<dbReference type="PROSITE" id="PS50977">
    <property type="entry name" value="HTH_TETR_2"/>
    <property type="match status" value="1"/>
</dbReference>
<dbReference type="OrthoDB" id="4542604at2"/>
<proteinExistence type="predicted"/>
<organism evidence="4 5">
    <name type="scientific">Flaviflexus salsibiostraticola</name>
    <dbReference type="NCBI Taxonomy" id="1282737"/>
    <lineage>
        <taxon>Bacteria</taxon>
        <taxon>Bacillati</taxon>
        <taxon>Actinomycetota</taxon>
        <taxon>Actinomycetes</taxon>
        <taxon>Actinomycetales</taxon>
        <taxon>Actinomycetaceae</taxon>
        <taxon>Flaviflexus</taxon>
    </lineage>
</organism>
<keyword evidence="5" id="KW-1185">Reference proteome</keyword>
<evidence type="ECO:0000256" key="2">
    <source>
        <dbReference type="PROSITE-ProRule" id="PRU00335"/>
    </source>
</evidence>
<feature type="DNA-binding region" description="H-T-H motif" evidence="2">
    <location>
        <begin position="56"/>
        <end position="75"/>
    </location>
</feature>
<dbReference type="InterPro" id="IPR050109">
    <property type="entry name" value="HTH-type_TetR-like_transc_reg"/>
</dbReference>
<dbReference type="Pfam" id="PF00440">
    <property type="entry name" value="TetR_N"/>
    <property type="match status" value="1"/>
</dbReference>
<dbReference type="Gene3D" id="1.10.357.10">
    <property type="entry name" value="Tetracycline Repressor, domain 2"/>
    <property type="match status" value="1"/>
</dbReference>
<dbReference type="PANTHER" id="PTHR30055:SF160">
    <property type="entry name" value="TRANSCRIPTIONAL REGULATORY PROTEIN (PROBABLY ASNC-FAMILY)-RELATED"/>
    <property type="match status" value="1"/>
</dbReference>
<dbReference type="GO" id="GO:0003700">
    <property type="term" value="F:DNA-binding transcription factor activity"/>
    <property type="evidence" value="ECO:0007669"/>
    <property type="project" value="TreeGrafter"/>
</dbReference>
<keyword evidence="1 2" id="KW-0238">DNA-binding</keyword>
<accession>A0A3S8ZA45</accession>
<protein>
    <submittedName>
        <fullName evidence="4">TetR/AcrR family transcriptional regulator</fullName>
    </submittedName>
</protein>
<evidence type="ECO:0000313" key="5">
    <source>
        <dbReference type="Proteomes" id="UP000270021"/>
    </source>
</evidence>
<dbReference type="InterPro" id="IPR001647">
    <property type="entry name" value="HTH_TetR"/>
</dbReference>
<name>A0A3S8ZA45_9ACTO</name>
<gene>
    <name evidence="4" type="ORF">EJO69_08550</name>
</gene>
<dbReference type="PANTHER" id="PTHR30055">
    <property type="entry name" value="HTH-TYPE TRANSCRIPTIONAL REGULATOR RUTR"/>
    <property type="match status" value="1"/>
</dbReference>
<dbReference type="InterPro" id="IPR009057">
    <property type="entry name" value="Homeodomain-like_sf"/>
</dbReference>
<dbReference type="Proteomes" id="UP000270021">
    <property type="component" value="Chromosome"/>
</dbReference>
<reference evidence="4 5" key="1">
    <citation type="submission" date="2018-12" db="EMBL/GenBank/DDBJ databases">
        <title>Complete genome sequence of Flaviflexus salsibiostraticola KCTC 33148.</title>
        <authorList>
            <person name="Bae J.-W."/>
        </authorList>
    </citation>
    <scope>NUCLEOTIDE SEQUENCE [LARGE SCALE GENOMIC DNA]</scope>
    <source>
        <strain evidence="4 5">KCTC 33148</strain>
    </source>
</reference>
<dbReference type="PRINTS" id="PR00455">
    <property type="entry name" value="HTHTETR"/>
</dbReference>
<feature type="domain" description="HTH tetR-type" evidence="3">
    <location>
        <begin position="34"/>
        <end position="93"/>
    </location>
</feature>
<sequence>MTRYAEPRVSDTVGFVNPTTSTDRRTTRWADHREQRRAELIHVARRLIHTDGPDVTMAAIAAASGTSKSIVYRYFQDKDELKQALGESILSRMRDRLEAGVRAGSTPEESICTMVRMYVDAAASSVNVYHFVTQPSEGLSQFLDDCARLVAESMAGRLPADRLDAWSAGVIGFVNAAFRSWMDSDRTMSREQITDFILTSILSGVPHDDNDSPGTLRGDL</sequence>
<dbReference type="GO" id="GO:0000976">
    <property type="term" value="F:transcription cis-regulatory region binding"/>
    <property type="evidence" value="ECO:0007669"/>
    <property type="project" value="TreeGrafter"/>
</dbReference>
<dbReference type="InterPro" id="IPR036271">
    <property type="entry name" value="Tet_transcr_reg_TetR-rel_C_sf"/>
</dbReference>
<dbReference type="KEGG" id="fsl:EJO69_08550"/>
<dbReference type="SUPFAM" id="SSF48498">
    <property type="entry name" value="Tetracyclin repressor-like, C-terminal domain"/>
    <property type="match status" value="1"/>
</dbReference>
<evidence type="ECO:0000259" key="3">
    <source>
        <dbReference type="PROSITE" id="PS50977"/>
    </source>
</evidence>
<evidence type="ECO:0000256" key="1">
    <source>
        <dbReference type="ARBA" id="ARBA00023125"/>
    </source>
</evidence>
<dbReference type="SUPFAM" id="SSF46689">
    <property type="entry name" value="Homeodomain-like"/>
    <property type="match status" value="1"/>
</dbReference>
<dbReference type="AlphaFoldDB" id="A0A3S8ZA45"/>